<evidence type="ECO:0000313" key="2">
    <source>
        <dbReference type="Proteomes" id="UP000008392"/>
    </source>
</evidence>
<dbReference type="HOGENOM" id="CLU_137365_3_2_4"/>
<dbReference type="PANTHER" id="PTHR40275:SF1">
    <property type="entry name" value="SSL7038 PROTEIN"/>
    <property type="match status" value="1"/>
</dbReference>
<reference evidence="1 2" key="3">
    <citation type="journal article" date="2008" name="FEMS Microbiol. Ecol.">
        <title>Identification and characterization of genes underlying chitinolysis in Collimonas fungivorans Ter331.</title>
        <authorList>
            <person name="Fritsche K."/>
            <person name="de Boer W."/>
            <person name="Gerards S."/>
            <person name="van den Berg M."/>
            <person name="van Veen J.A."/>
            <person name="Leveau J.H."/>
        </authorList>
    </citation>
    <scope>NUCLEOTIDE SEQUENCE [LARGE SCALE GENOMIC DNA]</scope>
    <source>
        <strain evidence="1 2">Ter331</strain>
    </source>
</reference>
<evidence type="ECO:0000313" key="1">
    <source>
        <dbReference type="EMBL" id="AEK59964.1"/>
    </source>
</evidence>
<dbReference type="Proteomes" id="UP000008392">
    <property type="component" value="Chromosome"/>
</dbReference>
<name>G0AG73_COLFT</name>
<accession>G0AG73</accession>
<reference evidence="1 2" key="2">
    <citation type="journal article" date="2006" name="J. Microbiol. Methods">
        <title>Genomic flank-sequencing of plasposon insertion sites for rapid identification of functional genes.</title>
        <authorList>
            <person name="Leveau J.H."/>
            <person name="Gerards S."/>
            <person name="Fritsche K."/>
            <person name="Zondag G."/>
            <person name="van Veen J.A."/>
        </authorList>
    </citation>
    <scope>NUCLEOTIDE SEQUENCE [LARGE SCALE GENOMIC DNA]</scope>
    <source>
        <strain evidence="1 2">Ter331</strain>
    </source>
</reference>
<protein>
    <submittedName>
        <fullName evidence="1">Putative transcriptional regulator</fullName>
    </submittedName>
</protein>
<keyword evidence="2" id="KW-1185">Reference proteome</keyword>
<dbReference type="AlphaFoldDB" id="G0AG73"/>
<dbReference type="EMBL" id="CP002745">
    <property type="protein sequence ID" value="AEK59964.1"/>
    <property type="molecule type" value="Genomic_DNA"/>
</dbReference>
<dbReference type="Pfam" id="PF21716">
    <property type="entry name" value="dnstrm_HI1420"/>
    <property type="match status" value="1"/>
</dbReference>
<dbReference type="KEGG" id="cfu:CFU_0126"/>
<reference evidence="1 2" key="4">
    <citation type="journal article" date="2010" name="Environ. Microbiol.">
        <title>The bacterial genus Collimonas: mycophagy, weathering and other adaptive solutions to life in oligotrophic soil environments.</title>
        <authorList>
            <person name="Leveau J.H."/>
            <person name="Uroz S."/>
            <person name="de Boer W."/>
        </authorList>
    </citation>
    <scope>NUCLEOTIDE SEQUENCE [LARGE SCALE GENOMIC DNA]</scope>
    <source>
        <strain evidence="1 2">Ter331</strain>
    </source>
</reference>
<reference evidence="1 2" key="5">
    <citation type="journal article" date="2011" name="ISME J.">
        <title>Dual transcriptional profiling of a bacterial/fungal confrontation: Collimonas fungivorans versus Aspergillus niger.</title>
        <authorList>
            <person name="Mela F."/>
            <person name="Fritsche K."/>
            <person name="de Boer W."/>
            <person name="van Veen J.A."/>
            <person name="de Graaff L.H."/>
            <person name="van den Berg M."/>
            <person name="Leveau J.H."/>
        </authorList>
    </citation>
    <scope>NUCLEOTIDE SEQUENCE [LARGE SCALE GENOMIC DNA]</scope>
    <source>
        <strain evidence="1 2">Ter331</strain>
    </source>
</reference>
<dbReference type="InterPro" id="IPR014057">
    <property type="entry name" value="HI1420"/>
</dbReference>
<gene>
    <name evidence="1" type="ordered locus">CFU_0126</name>
</gene>
<dbReference type="STRING" id="1005048.CFU_0126"/>
<organism evidence="1 2">
    <name type="scientific">Collimonas fungivorans (strain Ter331)</name>
    <dbReference type="NCBI Taxonomy" id="1005048"/>
    <lineage>
        <taxon>Bacteria</taxon>
        <taxon>Pseudomonadati</taxon>
        <taxon>Pseudomonadota</taxon>
        <taxon>Betaproteobacteria</taxon>
        <taxon>Burkholderiales</taxon>
        <taxon>Oxalobacteraceae</taxon>
        <taxon>Collimonas</taxon>
    </lineage>
</organism>
<sequence>MKMKRAESRKTSKGDWVMKDRMHDDAMAEVYRDDPAYAIQMLNSILADGDQSDLLIALRQMTKAFGGMQTVAETAQLNPTQLYRILSPAGNPALSSLAAILKAVGLRLAVQAVAAPPAHT</sequence>
<proteinExistence type="predicted"/>
<reference evidence="2" key="6">
    <citation type="submission" date="2011-05" db="EMBL/GenBank/DDBJ databases">
        <title>Complete sequence of Collimonas fungivorans Ter331.</title>
        <authorList>
            <person name="Leveau J.H."/>
        </authorList>
    </citation>
    <scope>NUCLEOTIDE SEQUENCE [LARGE SCALE GENOMIC DNA]</scope>
    <source>
        <strain evidence="2">Ter331</strain>
    </source>
</reference>
<reference evidence="1 2" key="1">
    <citation type="journal article" date="2004" name="Environ. Microbiol.">
        <title>Phylogeny-function analysis of (meta)genomic libraries: screening for expression of ribosomal RNA genes by large-insert library fluorescent in situ hybridization (LIL-FISH).</title>
        <authorList>
            <person name="Leveau J.H."/>
            <person name="Gerards S."/>
            <person name="de Boer W."/>
            <person name="van Veen J.A."/>
        </authorList>
    </citation>
    <scope>NUCLEOTIDE SEQUENCE [LARGE SCALE GENOMIC DNA]</scope>
    <source>
        <strain evidence="1 2">Ter331</strain>
    </source>
</reference>
<dbReference type="PANTHER" id="PTHR40275">
    <property type="entry name" value="SSL7038 PROTEIN"/>
    <property type="match status" value="1"/>
</dbReference>
<dbReference type="eggNOG" id="COG3636">
    <property type="taxonomic scope" value="Bacteria"/>
</dbReference>